<gene>
    <name evidence="6" type="ORF">IV88_GL000563</name>
</gene>
<dbReference type="GO" id="GO:0030001">
    <property type="term" value="P:metal ion transport"/>
    <property type="evidence" value="ECO:0007669"/>
    <property type="project" value="InterPro"/>
</dbReference>
<dbReference type="GO" id="GO:0030313">
    <property type="term" value="C:cell envelope"/>
    <property type="evidence" value="ECO:0007669"/>
    <property type="project" value="UniProtKB-SubCell"/>
</dbReference>
<evidence type="ECO:0000256" key="2">
    <source>
        <dbReference type="ARBA" id="ARBA00022448"/>
    </source>
</evidence>
<dbReference type="Pfam" id="PF01297">
    <property type="entry name" value="ZnuA"/>
    <property type="match status" value="1"/>
</dbReference>
<accession>A0A0R2NM39</accession>
<sequence>MGCAKSNNTAKQKGIQIATTTDFYGEVAKAVVGDKGQVKSIINNPNVDPHDYEPTTSVAKQVATSDIIVANGVGYDGWMDKLAQSKKSNYIRIGNDSLHLKDGVNPHLWYRADTMKVYAQDLATRLGKRKLKDKEYFQKNAQNYIKSLKPIDEKLSKIKSLATKTKNKTVFVSEPVFDYALKSTGFKVGNPSFENSIEKEVDPSPKDIRQMQQSINGHKIAFFVYNKQVDSKIVDNLVNLANDNDVPVLPVTETLPKGQTYIKWMDHQYDRMLKILQK</sequence>
<dbReference type="PATRIC" id="fig|480391.4.peg.571"/>
<dbReference type="PANTHER" id="PTHR42953">
    <property type="entry name" value="HIGH-AFFINITY ZINC UPTAKE SYSTEM PROTEIN ZNUA-RELATED"/>
    <property type="match status" value="1"/>
</dbReference>
<comment type="caution">
    <text evidence="6">The sequence shown here is derived from an EMBL/GenBank/DDBJ whole genome shotgun (WGS) entry which is preliminary data.</text>
</comment>
<comment type="similarity">
    <text evidence="5">Belongs to the bacterial solute-binding protein 9 family.</text>
</comment>
<dbReference type="EMBL" id="JQCQ01000019">
    <property type="protein sequence ID" value="KRO24899.1"/>
    <property type="molecule type" value="Genomic_DNA"/>
</dbReference>
<evidence type="ECO:0000313" key="6">
    <source>
        <dbReference type="EMBL" id="KRO24899.1"/>
    </source>
</evidence>
<proteinExistence type="inferred from homology"/>
<organism evidence="6 7">
    <name type="scientific">Pediococcus argentinicus</name>
    <dbReference type="NCBI Taxonomy" id="480391"/>
    <lineage>
        <taxon>Bacteria</taxon>
        <taxon>Bacillati</taxon>
        <taxon>Bacillota</taxon>
        <taxon>Bacilli</taxon>
        <taxon>Lactobacillales</taxon>
        <taxon>Lactobacillaceae</taxon>
        <taxon>Pediococcus</taxon>
    </lineage>
</organism>
<evidence type="ECO:0000256" key="1">
    <source>
        <dbReference type="ARBA" id="ARBA00004196"/>
    </source>
</evidence>
<dbReference type="Gene3D" id="3.40.50.1980">
    <property type="entry name" value="Nitrogenase molybdenum iron protein domain"/>
    <property type="match status" value="2"/>
</dbReference>
<protein>
    <submittedName>
        <fullName evidence="6">ABC transporter, substrate-binding protein</fullName>
    </submittedName>
</protein>
<dbReference type="Proteomes" id="UP000051249">
    <property type="component" value="Unassembled WGS sequence"/>
</dbReference>
<name>A0A0R2NM39_9LACO</name>
<keyword evidence="4" id="KW-0732">Signal</keyword>
<evidence type="ECO:0000256" key="5">
    <source>
        <dbReference type="RuleBase" id="RU003512"/>
    </source>
</evidence>
<dbReference type="InterPro" id="IPR006127">
    <property type="entry name" value="ZnuA-like"/>
</dbReference>
<dbReference type="InterPro" id="IPR050492">
    <property type="entry name" value="Bact_metal-bind_prot9"/>
</dbReference>
<comment type="subcellular location">
    <subcellularLocation>
        <location evidence="1">Cell envelope</location>
    </subcellularLocation>
</comment>
<evidence type="ECO:0000256" key="4">
    <source>
        <dbReference type="ARBA" id="ARBA00022729"/>
    </source>
</evidence>
<keyword evidence="7" id="KW-1185">Reference proteome</keyword>
<dbReference type="AlphaFoldDB" id="A0A0R2NM39"/>
<dbReference type="GO" id="GO:0046872">
    <property type="term" value="F:metal ion binding"/>
    <property type="evidence" value="ECO:0007669"/>
    <property type="project" value="UniProtKB-KW"/>
</dbReference>
<keyword evidence="3" id="KW-0479">Metal-binding</keyword>
<keyword evidence="2 5" id="KW-0813">Transport</keyword>
<dbReference type="SUPFAM" id="SSF53807">
    <property type="entry name" value="Helical backbone' metal receptor"/>
    <property type="match status" value="1"/>
</dbReference>
<reference evidence="6 7" key="1">
    <citation type="journal article" date="2015" name="Genome Announc.">
        <title>Expanding the biotechnology potential of lactobacilli through comparative genomics of 213 strains and associated genera.</title>
        <authorList>
            <person name="Sun Z."/>
            <person name="Harris H.M."/>
            <person name="McCann A."/>
            <person name="Guo C."/>
            <person name="Argimon S."/>
            <person name="Zhang W."/>
            <person name="Yang X."/>
            <person name="Jeffery I.B."/>
            <person name="Cooney J.C."/>
            <person name="Kagawa T.F."/>
            <person name="Liu W."/>
            <person name="Song Y."/>
            <person name="Salvetti E."/>
            <person name="Wrobel A."/>
            <person name="Rasinkangas P."/>
            <person name="Parkhill J."/>
            <person name="Rea M.C."/>
            <person name="O'Sullivan O."/>
            <person name="Ritari J."/>
            <person name="Douillard F.P."/>
            <person name="Paul Ross R."/>
            <person name="Yang R."/>
            <person name="Briner A.E."/>
            <person name="Felis G.E."/>
            <person name="de Vos W.M."/>
            <person name="Barrangou R."/>
            <person name="Klaenhammer T.R."/>
            <person name="Caufield P.W."/>
            <person name="Cui Y."/>
            <person name="Zhang H."/>
            <person name="O'Toole P.W."/>
        </authorList>
    </citation>
    <scope>NUCLEOTIDE SEQUENCE [LARGE SCALE GENOMIC DNA]</scope>
    <source>
        <strain evidence="6 7">DSM 23026</strain>
    </source>
</reference>
<dbReference type="InterPro" id="IPR006128">
    <property type="entry name" value="Lipoprotein_PsaA-like"/>
</dbReference>
<dbReference type="PANTHER" id="PTHR42953:SF1">
    <property type="entry name" value="METAL-BINDING PROTEIN HI_0362-RELATED"/>
    <property type="match status" value="1"/>
</dbReference>
<dbReference type="GO" id="GO:0007155">
    <property type="term" value="P:cell adhesion"/>
    <property type="evidence" value="ECO:0007669"/>
    <property type="project" value="InterPro"/>
</dbReference>
<evidence type="ECO:0000313" key="7">
    <source>
        <dbReference type="Proteomes" id="UP000051249"/>
    </source>
</evidence>
<evidence type="ECO:0000256" key="3">
    <source>
        <dbReference type="ARBA" id="ARBA00022723"/>
    </source>
</evidence>
<dbReference type="PRINTS" id="PR00690">
    <property type="entry name" value="ADHESNFAMILY"/>
</dbReference>